<dbReference type="PANTHER" id="PTHR11439">
    <property type="entry name" value="GAG-POL-RELATED RETROTRANSPOSON"/>
    <property type="match status" value="1"/>
</dbReference>
<gene>
    <name evidence="1" type="primary">LOC107763523</name>
</gene>
<proteinExistence type="predicted"/>
<dbReference type="OMA" id="NILAYCD"/>
<protein>
    <submittedName>
        <fullName evidence="1">Uncharacterized mitochondrial protein AtMg00810-like</fullName>
    </submittedName>
</protein>
<name>A0A1S3XC71_TOBAC</name>
<dbReference type="PaxDb" id="4097-A0A1S3XC71"/>
<dbReference type="RefSeq" id="XP_016437497.1">
    <property type="nucleotide sequence ID" value="XM_016582011.1"/>
</dbReference>
<dbReference type="PANTHER" id="PTHR11439:SF466">
    <property type="entry name" value="CCHC-TYPE DOMAIN-CONTAINING PROTEIN"/>
    <property type="match status" value="1"/>
</dbReference>
<dbReference type="AlphaFoldDB" id="A0A1S3XC71"/>
<evidence type="ECO:0000313" key="1">
    <source>
        <dbReference type="RefSeq" id="XP_016437497.1"/>
    </source>
</evidence>
<organism evidence="1">
    <name type="scientific">Nicotiana tabacum</name>
    <name type="common">Common tobacco</name>
    <dbReference type="NCBI Taxonomy" id="4097"/>
    <lineage>
        <taxon>Eukaryota</taxon>
        <taxon>Viridiplantae</taxon>
        <taxon>Streptophyta</taxon>
        <taxon>Embryophyta</taxon>
        <taxon>Tracheophyta</taxon>
        <taxon>Spermatophyta</taxon>
        <taxon>Magnoliopsida</taxon>
        <taxon>eudicotyledons</taxon>
        <taxon>Gunneridae</taxon>
        <taxon>Pentapetalae</taxon>
        <taxon>asterids</taxon>
        <taxon>lamiids</taxon>
        <taxon>Solanales</taxon>
        <taxon>Solanaceae</taxon>
        <taxon>Nicotianoideae</taxon>
        <taxon>Nicotianeae</taxon>
        <taxon>Nicotiana</taxon>
    </lineage>
</organism>
<dbReference type="CDD" id="cd09272">
    <property type="entry name" value="RNase_HI_RT_Ty1"/>
    <property type="match status" value="1"/>
</dbReference>
<sequence>MTRPDISFSVQTLSQFLQQSKRSHMGAALRVVRYIKNQPGQGFLLSNNNILAYCDADWAACPYTRRSVAGYLIKLGNSLVSWKSKKQTTVSRSSVEAEYRSIAATVAEIV</sequence>
<dbReference type="STRING" id="4097.A0A1S3XC71"/>
<accession>A0A1S3XC71</accession>
<reference evidence="1" key="1">
    <citation type="submission" date="2025-08" db="UniProtKB">
        <authorList>
            <consortium name="RefSeq"/>
        </authorList>
    </citation>
    <scope>IDENTIFICATION</scope>
</reference>
<dbReference type="KEGG" id="nta:107763523"/>
<dbReference type="OrthoDB" id="1296755at2759"/>